<evidence type="ECO:0000313" key="1">
    <source>
        <dbReference type="EnsemblPlants" id="Bo00851s110.1"/>
    </source>
</evidence>
<dbReference type="AlphaFoldDB" id="A0A0D2ZRL2"/>
<proteinExistence type="predicted"/>
<reference evidence="1" key="2">
    <citation type="submission" date="2015-06" db="UniProtKB">
        <authorList>
            <consortium name="EnsemblPlants"/>
        </authorList>
    </citation>
    <scope>IDENTIFICATION</scope>
</reference>
<dbReference type="Proteomes" id="UP000032141">
    <property type="component" value="Unassembled WGS sequence"/>
</dbReference>
<sequence length="87" mass="9753">MEIESLSANSCFSLHLVAVVGFAAVAEREDTATSGRDDDDEFRGKEERLREKNLRKERRLETRGVVVIESGFGRSKDVIVNLLEAEV</sequence>
<accession>A0A0D2ZRL2</accession>
<dbReference type="Gramene" id="Bo00851s110.1">
    <property type="protein sequence ID" value="Bo00851s110.1"/>
    <property type="gene ID" value="Bo00851s110"/>
</dbReference>
<protein>
    <submittedName>
        <fullName evidence="1">Uncharacterized protein</fullName>
    </submittedName>
</protein>
<dbReference type="EnsemblPlants" id="Bo00851s110.1">
    <property type="protein sequence ID" value="Bo00851s110.1"/>
    <property type="gene ID" value="Bo00851s110"/>
</dbReference>
<keyword evidence="2" id="KW-1185">Reference proteome</keyword>
<evidence type="ECO:0000313" key="2">
    <source>
        <dbReference type="Proteomes" id="UP000032141"/>
    </source>
</evidence>
<organism evidence="1 2">
    <name type="scientific">Brassica oleracea var. oleracea</name>
    <dbReference type="NCBI Taxonomy" id="109376"/>
    <lineage>
        <taxon>Eukaryota</taxon>
        <taxon>Viridiplantae</taxon>
        <taxon>Streptophyta</taxon>
        <taxon>Embryophyta</taxon>
        <taxon>Tracheophyta</taxon>
        <taxon>Spermatophyta</taxon>
        <taxon>Magnoliopsida</taxon>
        <taxon>eudicotyledons</taxon>
        <taxon>Gunneridae</taxon>
        <taxon>Pentapetalae</taxon>
        <taxon>rosids</taxon>
        <taxon>malvids</taxon>
        <taxon>Brassicales</taxon>
        <taxon>Brassicaceae</taxon>
        <taxon>Brassiceae</taxon>
        <taxon>Brassica</taxon>
    </lineage>
</organism>
<name>A0A0D2ZRL2_BRAOL</name>
<reference evidence="1" key="1">
    <citation type="journal article" date="2014" name="Genome Biol.">
        <title>Transcriptome and methylome profiling reveals relics of genome dominance in the mesopolyploid Brassica oleracea.</title>
        <authorList>
            <person name="Parkin I.A."/>
            <person name="Koh C."/>
            <person name="Tang H."/>
            <person name="Robinson S.J."/>
            <person name="Kagale S."/>
            <person name="Clarke W.E."/>
            <person name="Town C.D."/>
            <person name="Nixon J."/>
            <person name="Krishnakumar V."/>
            <person name="Bidwell S.L."/>
            <person name="Denoeud F."/>
            <person name="Belcram H."/>
            <person name="Links M.G."/>
            <person name="Just J."/>
            <person name="Clarke C."/>
            <person name="Bender T."/>
            <person name="Huebert T."/>
            <person name="Mason A.S."/>
            <person name="Pires J.C."/>
            <person name="Barker G."/>
            <person name="Moore J."/>
            <person name="Walley P.G."/>
            <person name="Manoli S."/>
            <person name="Batley J."/>
            <person name="Edwards D."/>
            <person name="Nelson M.N."/>
            <person name="Wang X."/>
            <person name="Paterson A.H."/>
            <person name="King G."/>
            <person name="Bancroft I."/>
            <person name="Chalhoub B."/>
            <person name="Sharpe A.G."/>
        </authorList>
    </citation>
    <scope>NUCLEOTIDE SEQUENCE [LARGE SCALE GENOMIC DNA]</scope>
    <source>
        <strain evidence="1">cv. TO1000</strain>
    </source>
</reference>
<dbReference type="HOGENOM" id="CLU_2486503_0_0_1"/>